<dbReference type="GeneID" id="127565458"/>
<evidence type="ECO:0000313" key="2">
    <source>
        <dbReference type="Proteomes" id="UP000515160"/>
    </source>
</evidence>
<protein>
    <submittedName>
        <fullName evidence="3">Uncharacterized protein LOC127565458</fullName>
    </submittedName>
</protein>
<feature type="compositionally biased region" description="Basic residues" evidence="1">
    <location>
        <begin position="83"/>
        <end position="95"/>
    </location>
</feature>
<accession>A0A9C6T4Y2</accession>
<gene>
    <name evidence="3" type="primary">LOC127565458</name>
</gene>
<evidence type="ECO:0000256" key="1">
    <source>
        <dbReference type="SAM" id="MobiDB-lite"/>
    </source>
</evidence>
<keyword evidence="2" id="KW-1185">Reference proteome</keyword>
<dbReference type="Proteomes" id="UP000515160">
    <property type="component" value="Chromosome 3"/>
</dbReference>
<feature type="compositionally biased region" description="Basic and acidic residues" evidence="1">
    <location>
        <begin position="99"/>
        <end position="109"/>
    </location>
</feature>
<feature type="region of interest" description="Disordered" evidence="1">
    <location>
        <begin position="40"/>
        <end position="61"/>
    </location>
</feature>
<reference evidence="3" key="1">
    <citation type="submission" date="2025-08" db="UniProtKB">
        <authorList>
            <consortium name="RefSeq"/>
        </authorList>
    </citation>
    <scope>IDENTIFICATION</scope>
    <source>
        <strain evidence="3">15112-1751.03</strain>
        <tissue evidence="3">Whole Adult</tissue>
    </source>
</reference>
<organism evidence="2 3">
    <name type="scientific">Drosophila albomicans</name>
    <name type="common">Fruit fly</name>
    <dbReference type="NCBI Taxonomy" id="7291"/>
    <lineage>
        <taxon>Eukaryota</taxon>
        <taxon>Metazoa</taxon>
        <taxon>Ecdysozoa</taxon>
        <taxon>Arthropoda</taxon>
        <taxon>Hexapoda</taxon>
        <taxon>Insecta</taxon>
        <taxon>Pterygota</taxon>
        <taxon>Neoptera</taxon>
        <taxon>Endopterygota</taxon>
        <taxon>Diptera</taxon>
        <taxon>Brachycera</taxon>
        <taxon>Muscomorpha</taxon>
        <taxon>Ephydroidea</taxon>
        <taxon>Drosophilidae</taxon>
        <taxon>Drosophila</taxon>
    </lineage>
</organism>
<proteinExistence type="predicted"/>
<name>A0A9C6T4Y2_DROAB</name>
<dbReference type="AlphaFoldDB" id="A0A9C6T4Y2"/>
<dbReference type="RefSeq" id="XP_051859927.1">
    <property type="nucleotide sequence ID" value="XM_052003967.1"/>
</dbReference>
<sequence length="180" mass="20076">MLQKHEKKKEKVVLTLMSMPVSGCCPVLCNCQARRQEHGRTPQRATATGNGNGQPRLDSEPGYAGGNHIRFACYACLSGKQRKKNTKKKEGRGKQGKTGSRDQGQHPERRTNWSVCWMNDYNSQADSGQDWSMGTSDMSIYSNRLDSNCPISANGGVYYSMRPSFRLPLFLCLSDAWGCD</sequence>
<feature type="region of interest" description="Disordered" evidence="1">
    <location>
        <begin position="83"/>
        <end position="109"/>
    </location>
</feature>
<evidence type="ECO:0000313" key="3">
    <source>
        <dbReference type="RefSeq" id="XP_051859927.1"/>
    </source>
</evidence>